<evidence type="ECO:0000313" key="2">
    <source>
        <dbReference type="EMBL" id="EMA50817.1"/>
    </source>
</evidence>
<keyword evidence="3" id="KW-1185">Reference proteome</keyword>
<protein>
    <submittedName>
        <fullName evidence="2">Uncharacterized protein</fullName>
    </submittedName>
</protein>
<evidence type="ECO:0000313" key="3">
    <source>
        <dbReference type="Proteomes" id="UP000011625"/>
    </source>
</evidence>
<reference evidence="2 3" key="1">
    <citation type="journal article" date="2014" name="PLoS Genet.">
        <title>Phylogenetically driven sequencing of extremely halophilic archaea reveals strategies for static and dynamic osmo-response.</title>
        <authorList>
            <person name="Becker E.A."/>
            <person name="Seitzer P.M."/>
            <person name="Tritt A."/>
            <person name="Larsen D."/>
            <person name="Krusor M."/>
            <person name="Yao A.I."/>
            <person name="Wu D."/>
            <person name="Madern D."/>
            <person name="Eisen J.A."/>
            <person name="Darling A.E."/>
            <person name="Facciotti M.T."/>
        </authorList>
    </citation>
    <scope>NUCLEOTIDE SEQUENCE [LARGE SCALE GENOMIC DNA]</scope>
    <source>
        <strain evidence="2 3">DSM 8989</strain>
    </source>
</reference>
<name>M0MYL5_9EURY</name>
<sequence>MADKLTLLELHLHSEDNEFTSDVQLSSDVGELLRDRLGFGAGNSESDTEFSTDTDDTSFGTETDDDTETSFESEPDAGVDPLGADGGSDGAVQATDDEETGDTVVEIDEDVADEDEEESSGSALRKLFVLGLLVGLALVAKWYLGGDDLEDEFAMDDDEFGVDDSENEFEEL</sequence>
<dbReference type="OrthoDB" id="214538at2157"/>
<gene>
    <name evidence="2" type="ORF">C450_14112</name>
</gene>
<dbReference type="RefSeq" id="WP_005044435.1">
    <property type="nucleotide sequence ID" value="NZ_AOME01000070.1"/>
</dbReference>
<evidence type="ECO:0000256" key="1">
    <source>
        <dbReference type="SAM" id="MobiDB-lite"/>
    </source>
</evidence>
<dbReference type="STRING" id="1227456.C450_14112"/>
<dbReference type="AlphaFoldDB" id="M0MYL5"/>
<dbReference type="PATRIC" id="fig|1227456.3.peg.2859"/>
<dbReference type="Proteomes" id="UP000011625">
    <property type="component" value="Unassembled WGS sequence"/>
</dbReference>
<comment type="caution">
    <text evidence="2">The sequence shown here is derived from an EMBL/GenBank/DDBJ whole genome shotgun (WGS) entry which is preliminary data.</text>
</comment>
<feature type="region of interest" description="Disordered" evidence="1">
    <location>
        <begin position="36"/>
        <end position="103"/>
    </location>
</feature>
<accession>M0MYL5</accession>
<feature type="compositionally biased region" description="Acidic residues" evidence="1">
    <location>
        <begin position="46"/>
        <end position="77"/>
    </location>
</feature>
<proteinExistence type="predicted"/>
<dbReference type="EMBL" id="AOME01000070">
    <property type="protein sequence ID" value="EMA50817.1"/>
    <property type="molecule type" value="Genomic_DNA"/>
</dbReference>
<organism evidence="2 3">
    <name type="scientific">Halococcus salifodinae DSM 8989</name>
    <dbReference type="NCBI Taxonomy" id="1227456"/>
    <lineage>
        <taxon>Archaea</taxon>
        <taxon>Methanobacteriati</taxon>
        <taxon>Methanobacteriota</taxon>
        <taxon>Stenosarchaea group</taxon>
        <taxon>Halobacteria</taxon>
        <taxon>Halobacteriales</taxon>
        <taxon>Halococcaceae</taxon>
        <taxon>Halococcus</taxon>
    </lineage>
</organism>